<evidence type="ECO:0000256" key="8">
    <source>
        <dbReference type="ARBA" id="ARBA00022989"/>
    </source>
</evidence>
<evidence type="ECO:0000256" key="5">
    <source>
        <dbReference type="ARBA" id="ARBA00022519"/>
    </source>
</evidence>
<keyword evidence="6" id="KW-0812">Transmembrane</keyword>
<dbReference type="Pfam" id="PF12693">
    <property type="entry name" value="GspL_C"/>
    <property type="match status" value="1"/>
</dbReference>
<keyword evidence="14" id="KW-1185">Reference proteome</keyword>
<accession>A0ABV4TXJ7</accession>
<keyword evidence="4" id="KW-1003">Cell membrane</keyword>
<comment type="subcellular location">
    <subcellularLocation>
        <location evidence="1">Cell inner membrane</location>
        <topology evidence="1">Single-pass membrane protein</topology>
    </subcellularLocation>
</comment>
<evidence type="ECO:0000256" key="2">
    <source>
        <dbReference type="ARBA" id="ARBA00005318"/>
    </source>
</evidence>
<keyword evidence="8" id="KW-1133">Transmembrane helix</keyword>
<comment type="caution">
    <text evidence="13">The sequence shown here is derived from an EMBL/GenBank/DDBJ whole genome shotgun (WGS) entry which is preliminary data.</text>
</comment>
<evidence type="ECO:0000256" key="6">
    <source>
        <dbReference type="ARBA" id="ARBA00022692"/>
    </source>
</evidence>
<gene>
    <name evidence="13" type="primary">gspL</name>
    <name evidence="13" type="ORF">ACERLL_14625</name>
</gene>
<dbReference type="NCBIfam" id="TIGR01709">
    <property type="entry name" value="typeII_sec_gspL"/>
    <property type="match status" value="1"/>
</dbReference>
<evidence type="ECO:0000256" key="10">
    <source>
        <dbReference type="PIRNR" id="PIRNR015761"/>
    </source>
</evidence>
<dbReference type="Pfam" id="PF05134">
    <property type="entry name" value="T2SSL"/>
    <property type="match status" value="1"/>
</dbReference>
<feature type="domain" description="GspL cytoplasmic actin-ATPase-like" evidence="11">
    <location>
        <begin position="44"/>
        <end position="255"/>
    </location>
</feature>
<organism evidence="13 14">
    <name type="scientific">Thiohalorhabdus methylotrophus</name>
    <dbReference type="NCBI Taxonomy" id="3242694"/>
    <lineage>
        <taxon>Bacteria</taxon>
        <taxon>Pseudomonadati</taxon>
        <taxon>Pseudomonadota</taxon>
        <taxon>Gammaproteobacteria</taxon>
        <taxon>Thiohalorhabdales</taxon>
        <taxon>Thiohalorhabdaceae</taxon>
        <taxon>Thiohalorhabdus</taxon>
    </lineage>
</organism>
<evidence type="ECO:0000256" key="3">
    <source>
        <dbReference type="ARBA" id="ARBA00022448"/>
    </source>
</evidence>
<dbReference type="Gene3D" id="3.30.420.380">
    <property type="match status" value="1"/>
</dbReference>
<feature type="domain" description="GspL periplasmic" evidence="12">
    <location>
        <begin position="261"/>
        <end position="419"/>
    </location>
</feature>
<dbReference type="CDD" id="cd24017">
    <property type="entry name" value="ASKHA_T2SSL_N"/>
    <property type="match status" value="1"/>
</dbReference>
<comment type="similarity">
    <text evidence="2 10">Belongs to the GSP L family.</text>
</comment>
<sequence length="421" mass="47226">MALRGEYWWVRPHGGGLDWARCMSGEEAPRQEGGCREWSELPAPSGARLMLCVPGERVRVHTVRLPAGSRRRFRAALPFALEDQLLRDPEEYHFVPLPSPKSQPETPVAVVERRFMDQWLEGLEEHGWRPRVMVPEFLAVPAPEPGRWFLDLAESPFLLRIPRGGGGAALSGELGTQPPGALMLALEQSKIAPAILRVRVAHREQREVLSAWQPWLDAQGLDLEVQEDGRKRSAWLARQPQPESGCNLLTGPYASREDPWVWARRLAPAAGLALGLLAVAGAQWTLEGRRIRAEHQRLESAIESTYRKAFPGAKNLVDPRYQMEQRLKRLQRNREEPSEQEGSLLDRMAGFAEVVSGGSGQLRLKALVYTQGNLELEVSVADYEALERLQRQLSAKGAVEVEKAELKEGRVQARLRLREAG</sequence>
<keyword evidence="7 10" id="KW-0653">Protein transport</keyword>
<evidence type="ECO:0000256" key="4">
    <source>
        <dbReference type="ARBA" id="ARBA00022475"/>
    </source>
</evidence>
<evidence type="ECO:0000313" key="13">
    <source>
        <dbReference type="EMBL" id="MFA9462055.1"/>
    </source>
</evidence>
<dbReference type="InterPro" id="IPR025691">
    <property type="entry name" value="GspL_pp_dom"/>
</dbReference>
<dbReference type="InterPro" id="IPR007812">
    <property type="entry name" value="T2SS_protein-GspL"/>
</dbReference>
<dbReference type="InterPro" id="IPR043129">
    <property type="entry name" value="ATPase_NBD"/>
</dbReference>
<keyword evidence="9" id="KW-0472">Membrane</keyword>
<evidence type="ECO:0000313" key="14">
    <source>
        <dbReference type="Proteomes" id="UP001575181"/>
    </source>
</evidence>
<comment type="function">
    <text evidence="10">Inner membrane component of the type II secretion system required for the energy-dependent secretion of extracellular factors such as proteases and toxins from the periplasm.</text>
</comment>
<dbReference type="Proteomes" id="UP001575181">
    <property type="component" value="Unassembled WGS sequence"/>
</dbReference>
<name>A0ABV4TXJ7_9GAMM</name>
<evidence type="ECO:0000256" key="9">
    <source>
        <dbReference type="ARBA" id="ARBA00023136"/>
    </source>
</evidence>
<reference evidence="13 14" key="1">
    <citation type="submission" date="2024-08" db="EMBL/GenBank/DDBJ databases">
        <title>Whole-genome sequencing of halo(alkali)philic microorganisms from hypersaline lakes.</title>
        <authorList>
            <person name="Sorokin D.Y."/>
            <person name="Merkel A.Y."/>
            <person name="Messina E."/>
            <person name="Yakimov M."/>
        </authorList>
    </citation>
    <scope>NUCLEOTIDE SEQUENCE [LARGE SCALE GENOMIC DNA]</scope>
    <source>
        <strain evidence="13 14">Cl-TMA</strain>
    </source>
</reference>
<evidence type="ECO:0000259" key="12">
    <source>
        <dbReference type="Pfam" id="PF12693"/>
    </source>
</evidence>
<dbReference type="Gene3D" id="3.30.1360.100">
    <property type="entry name" value="General secretion pathway protein M, EpsM"/>
    <property type="match status" value="1"/>
</dbReference>
<evidence type="ECO:0000256" key="1">
    <source>
        <dbReference type="ARBA" id="ARBA00004377"/>
    </source>
</evidence>
<dbReference type="EMBL" id="JBGUAW010000010">
    <property type="protein sequence ID" value="MFA9462055.1"/>
    <property type="molecule type" value="Genomic_DNA"/>
</dbReference>
<keyword evidence="3 10" id="KW-0813">Transport</keyword>
<dbReference type="SUPFAM" id="SSF53067">
    <property type="entry name" value="Actin-like ATPase domain"/>
    <property type="match status" value="1"/>
</dbReference>
<evidence type="ECO:0000256" key="7">
    <source>
        <dbReference type="ARBA" id="ARBA00022927"/>
    </source>
</evidence>
<proteinExistence type="inferred from homology"/>
<dbReference type="RefSeq" id="WP_373656841.1">
    <property type="nucleotide sequence ID" value="NZ_JBGUAW010000010.1"/>
</dbReference>
<evidence type="ECO:0000259" key="11">
    <source>
        <dbReference type="Pfam" id="PF05134"/>
    </source>
</evidence>
<keyword evidence="5" id="KW-0997">Cell inner membrane</keyword>
<dbReference type="PIRSF" id="PIRSF015761">
    <property type="entry name" value="Protein_L"/>
    <property type="match status" value="1"/>
</dbReference>
<dbReference type="InterPro" id="IPR024230">
    <property type="entry name" value="GspL_cyto_dom"/>
</dbReference>
<protein>
    <recommendedName>
        <fullName evidence="10">Type II secretion system protein L</fullName>
        <shortName evidence="10">T2SS protein L</shortName>
    </recommendedName>
</protein>